<comment type="caution">
    <text evidence="1">The sequence shown here is derived from an EMBL/GenBank/DDBJ whole genome shotgun (WGS) entry which is preliminary data.</text>
</comment>
<evidence type="ECO:0000313" key="2">
    <source>
        <dbReference type="Proteomes" id="UP000799755"/>
    </source>
</evidence>
<sequence length="564" mass="61719">MVPPTANPRHPDMTPFKFPPPPPPPPKATAPPHDASEYASSQRGGLGNFRGRGLSRGRGQGHGGGRGNNFRGNSGSGHGHNEGRNAQATGGWRSGQHSNGQDYQNYGQHQSFDPQSSATPNSSFGPYVNPLWTSQVQMAQPQINPAAFGQALTMPTTAALANHPPNGAPAPQMPQSPPPQKYLQQHSPPQQIHGRKRKRTERATNWRAESVANPAQNSQLPAQKPQKAKAAVAPSVPSFGFILPTPKKSPVAGSPKAKPWPDLNKRKVHLGLTAQNKLEPESSSDEEVDEEAVFAAKITGMVFEHDGQTISLQTPAELVAWRKDRKKHYPTRTRIEEKTREAAERRASELEFLRRIKKGTTNKTEGNHHGSDVVEPPPTREQKSSEKHTYDFGELQRNLGEQILEDVLTKPAILLPELAGNKPKTADLGPGYTSETEPKEETSSEFEESSVVSSLEGSSDGLDSDDSDAAPEEQSSKTVIAPTVVPLEPAKFGRPLRKKDHSTECVQWKRYGKCNYGNQCKWPHPPKVEKKAGLFETLVEQEKRQADQLALDAIKYLGRHGFLG</sequence>
<dbReference type="Proteomes" id="UP000799755">
    <property type="component" value="Unassembled WGS sequence"/>
</dbReference>
<gene>
    <name evidence="1" type="ORF">BDR25DRAFT_380092</name>
</gene>
<protein>
    <submittedName>
        <fullName evidence="1">Uncharacterized protein</fullName>
    </submittedName>
</protein>
<accession>A0ACB6QDN5</accession>
<dbReference type="EMBL" id="MU003532">
    <property type="protein sequence ID" value="KAF2465024.1"/>
    <property type="molecule type" value="Genomic_DNA"/>
</dbReference>
<name>A0ACB6QDN5_9PLEO</name>
<organism evidence="1 2">
    <name type="scientific">Lindgomyces ingoldianus</name>
    <dbReference type="NCBI Taxonomy" id="673940"/>
    <lineage>
        <taxon>Eukaryota</taxon>
        <taxon>Fungi</taxon>
        <taxon>Dikarya</taxon>
        <taxon>Ascomycota</taxon>
        <taxon>Pezizomycotina</taxon>
        <taxon>Dothideomycetes</taxon>
        <taxon>Pleosporomycetidae</taxon>
        <taxon>Pleosporales</taxon>
        <taxon>Lindgomycetaceae</taxon>
        <taxon>Lindgomyces</taxon>
    </lineage>
</organism>
<reference evidence="1" key="1">
    <citation type="journal article" date="2020" name="Stud. Mycol.">
        <title>101 Dothideomycetes genomes: a test case for predicting lifestyles and emergence of pathogens.</title>
        <authorList>
            <person name="Haridas S."/>
            <person name="Albert R."/>
            <person name="Binder M."/>
            <person name="Bloem J."/>
            <person name="Labutti K."/>
            <person name="Salamov A."/>
            <person name="Andreopoulos B."/>
            <person name="Baker S."/>
            <person name="Barry K."/>
            <person name="Bills G."/>
            <person name="Bluhm B."/>
            <person name="Cannon C."/>
            <person name="Castanera R."/>
            <person name="Culley D."/>
            <person name="Daum C."/>
            <person name="Ezra D."/>
            <person name="Gonzalez J."/>
            <person name="Henrissat B."/>
            <person name="Kuo A."/>
            <person name="Liang C."/>
            <person name="Lipzen A."/>
            <person name="Lutzoni F."/>
            <person name="Magnuson J."/>
            <person name="Mondo S."/>
            <person name="Nolan M."/>
            <person name="Ohm R."/>
            <person name="Pangilinan J."/>
            <person name="Park H.-J."/>
            <person name="Ramirez L."/>
            <person name="Alfaro M."/>
            <person name="Sun H."/>
            <person name="Tritt A."/>
            <person name="Yoshinaga Y."/>
            <person name="Zwiers L.-H."/>
            <person name="Turgeon B."/>
            <person name="Goodwin S."/>
            <person name="Spatafora J."/>
            <person name="Crous P."/>
            <person name="Grigoriev I."/>
        </authorList>
    </citation>
    <scope>NUCLEOTIDE SEQUENCE</scope>
    <source>
        <strain evidence="1">ATCC 200398</strain>
    </source>
</reference>
<evidence type="ECO:0000313" key="1">
    <source>
        <dbReference type="EMBL" id="KAF2465024.1"/>
    </source>
</evidence>
<keyword evidence="2" id="KW-1185">Reference proteome</keyword>
<proteinExistence type="predicted"/>